<dbReference type="AlphaFoldDB" id="A0A147B7Z5"/>
<dbReference type="Gene3D" id="1.20.5.1940">
    <property type="match status" value="1"/>
</dbReference>
<reference evidence="1" key="1">
    <citation type="submission" date="2016-03" db="EMBL/GenBank/DDBJ databases">
        <title>Gut transcriptome analysis on engorged females of Ornithodoros mimon (Acari: Argasidae) and phylogenetic inferences of soft ticks.</title>
        <authorList>
            <person name="Landulfo G.A."/>
            <person name="Giovanni D."/>
            <person name="Carvalho E."/>
            <person name="Junqueira-de-Azevedo I."/>
            <person name="Patane J."/>
            <person name="Mendoca R."/>
            <person name="Barros-Battesti D."/>
        </authorList>
    </citation>
    <scope>NUCLEOTIDE SEQUENCE</scope>
    <source>
        <strain evidence="1">Females</strain>
        <tissue evidence="1">Gut</tissue>
    </source>
</reference>
<dbReference type="CDD" id="cd21388">
    <property type="entry name" value="GAT_STAM"/>
    <property type="match status" value="1"/>
</dbReference>
<accession>A0A147B7Z5</accession>
<protein>
    <submittedName>
        <fullName evidence="1">Signal transducing adapter molecule 1</fullName>
    </submittedName>
</protein>
<dbReference type="GO" id="GO:0043328">
    <property type="term" value="P:protein transport to vacuole involved in ubiquitin-dependent protein catabolic process via the multivesicular body sorting pathway"/>
    <property type="evidence" value="ECO:0007669"/>
    <property type="project" value="TreeGrafter"/>
</dbReference>
<evidence type="ECO:0000313" key="1">
    <source>
        <dbReference type="EMBL" id="JAR86890.1"/>
    </source>
</evidence>
<name>A0A147B7Z5_9ACAR</name>
<feature type="non-terminal residue" evidence="1">
    <location>
        <position position="1"/>
    </location>
</feature>
<dbReference type="PANTHER" id="PTHR45929:SF3">
    <property type="entry name" value="JAK PATHWAY SIGNAL TRANSDUCTION ADAPTOR MOLECULE"/>
    <property type="match status" value="1"/>
</dbReference>
<dbReference type="PANTHER" id="PTHR45929">
    <property type="entry name" value="JAK PATHWAY SIGNAL TRANSDUCTION ADAPTOR MOLECULE"/>
    <property type="match status" value="1"/>
</dbReference>
<sequence length="201" mass="21327">FPANFVTADEPVGLGPVKEKKTVQFKEEVKVQPVAEVNESKMDETLQLLHDADPTGVSPDDPQLCSLEEQCHLMGPLIEQELERIDRRHAALATLGRQLADAFALYHSLVRVPPVQQGYLPQVGPDGPVPQFGVHPTQFAAPSVGDCPENVPPDVCGPFPSVAGNPGPVVRHPTADGPVGTAVGIQVAGAPSIPYGFPQLL</sequence>
<proteinExistence type="predicted"/>
<dbReference type="GO" id="GO:0033565">
    <property type="term" value="C:ESCRT-0 complex"/>
    <property type="evidence" value="ECO:0007669"/>
    <property type="project" value="TreeGrafter"/>
</dbReference>
<dbReference type="InterPro" id="IPR050670">
    <property type="entry name" value="STAM"/>
</dbReference>
<organism evidence="1">
    <name type="scientific">Alectorobius mimon</name>
    <dbReference type="NCBI Taxonomy" id="360319"/>
    <lineage>
        <taxon>Eukaryota</taxon>
        <taxon>Metazoa</taxon>
        <taxon>Ecdysozoa</taxon>
        <taxon>Arthropoda</taxon>
        <taxon>Chelicerata</taxon>
        <taxon>Arachnida</taxon>
        <taxon>Acari</taxon>
        <taxon>Parasitiformes</taxon>
        <taxon>Ixodida</taxon>
        <taxon>Ixodoidea</taxon>
        <taxon>Argasidae</taxon>
        <taxon>Ornithodorinae</taxon>
        <taxon>Alectorobius</taxon>
    </lineage>
</organism>
<dbReference type="EMBL" id="GEIB01001293">
    <property type="protein sequence ID" value="JAR86890.1"/>
    <property type="molecule type" value="Transcribed_RNA"/>
</dbReference>